<proteinExistence type="predicted"/>
<dbReference type="EMBL" id="JAVDVI010000001">
    <property type="protein sequence ID" value="MDR6966243.1"/>
    <property type="molecule type" value="Genomic_DNA"/>
</dbReference>
<comment type="caution">
    <text evidence="2">The sequence shown here is derived from an EMBL/GenBank/DDBJ whole genome shotgun (WGS) entry which is preliminary data.</text>
</comment>
<reference evidence="2 3" key="1">
    <citation type="submission" date="2023-07" db="EMBL/GenBank/DDBJ databases">
        <title>Sorghum-associated microbial communities from plants grown in Nebraska, USA.</title>
        <authorList>
            <person name="Schachtman D."/>
        </authorList>
    </citation>
    <scope>NUCLEOTIDE SEQUENCE [LARGE SCALE GENOMIC DNA]</scope>
    <source>
        <strain evidence="2 3">3773</strain>
    </source>
</reference>
<organism evidence="2 3">
    <name type="scientific">Flavobacterium arsenatis</name>
    <dbReference type="NCBI Taxonomy" id="1484332"/>
    <lineage>
        <taxon>Bacteria</taxon>
        <taxon>Pseudomonadati</taxon>
        <taxon>Bacteroidota</taxon>
        <taxon>Flavobacteriia</taxon>
        <taxon>Flavobacteriales</taxon>
        <taxon>Flavobacteriaceae</taxon>
        <taxon>Flavobacterium</taxon>
    </lineage>
</organism>
<sequence length="42" mass="5175">MFINYFLISGKVLPRPPRDENAPREERAPRPERRDDHRDDRR</sequence>
<feature type="region of interest" description="Disordered" evidence="1">
    <location>
        <begin position="8"/>
        <end position="42"/>
    </location>
</feature>
<accession>A0ABU1TK54</accession>
<keyword evidence="3" id="KW-1185">Reference proteome</keyword>
<dbReference type="RefSeq" id="WP_310023720.1">
    <property type="nucleotide sequence ID" value="NZ_JAVDVI010000001.1"/>
</dbReference>
<evidence type="ECO:0000256" key="1">
    <source>
        <dbReference type="SAM" id="MobiDB-lite"/>
    </source>
</evidence>
<evidence type="ECO:0000313" key="2">
    <source>
        <dbReference type="EMBL" id="MDR6966243.1"/>
    </source>
</evidence>
<protein>
    <submittedName>
        <fullName evidence="2">Uncharacterized protein</fullName>
    </submittedName>
</protein>
<gene>
    <name evidence="2" type="ORF">J2X31_000236</name>
</gene>
<feature type="compositionally biased region" description="Basic and acidic residues" evidence="1">
    <location>
        <begin position="16"/>
        <end position="42"/>
    </location>
</feature>
<dbReference type="Proteomes" id="UP001255185">
    <property type="component" value="Unassembled WGS sequence"/>
</dbReference>
<name>A0ABU1TK54_9FLAO</name>
<evidence type="ECO:0000313" key="3">
    <source>
        <dbReference type="Proteomes" id="UP001255185"/>
    </source>
</evidence>